<evidence type="ECO:0000259" key="2">
    <source>
        <dbReference type="PROSITE" id="PS50003"/>
    </source>
</evidence>
<dbReference type="PANTHER" id="PTHR21538:SF11">
    <property type="entry name" value="ANILLIN-LIKE PROTEIN 1"/>
    <property type="match status" value="1"/>
</dbReference>
<feature type="compositionally biased region" description="Polar residues" evidence="1">
    <location>
        <begin position="311"/>
        <end position="324"/>
    </location>
</feature>
<feature type="region of interest" description="Disordered" evidence="1">
    <location>
        <begin position="166"/>
        <end position="252"/>
    </location>
</feature>
<dbReference type="CDD" id="cd01263">
    <property type="entry name" value="PH_anillin"/>
    <property type="match status" value="1"/>
</dbReference>
<dbReference type="Pfam" id="PF08174">
    <property type="entry name" value="Anillin"/>
    <property type="match status" value="1"/>
</dbReference>
<feature type="compositionally biased region" description="Polar residues" evidence="1">
    <location>
        <begin position="183"/>
        <end position="198"/>
    </location>
</feature>
<evidence type="ECO:0000256" key="1">
    <source>
        <dbReference type="SAM" id="MobiDB-lite"/>
    </source>
</evidence>
<dbReference type="InterPro" id="IPR011993">
    <property type="entry name" value="PH-like_dom_sf"/>
</dbReference>
<dbReference type="InterPro" id="IPR037840">
    <property type="entry name" value="PH_Anillin"/>
</dbReference>
<organism evidence="5">
    <name type="scientific">Enterobius vermicularis</name>
    <name type="common">Human pinworm</name>
    <dbReference type="NCBI Taxonomy" id="51028"/>
    <lineage>
        <taxon>Eukaryota</taxon>
        <taxon>Metazoa</taxon>
        <taxon>Ecdysozoa</taxon>
        <taxon>Nematoda</taxon>
        <taxon>Chromadorea</taxon>
        <taxon>Rhabditida</taxon>
        <taxon>Spirurina</taxon>
        <taxon>Oxyuridomorpha</taxon>
        <taxon>Oxyuroidea</taxon>
        <taxon>Oxyuridae</taxon>
        <taxon>Enterobius</taxon>
    </lineage>
</organism>
<feature type="compositionally biased region" description="Polar residues" evidence="1">
    <location>
        <begin position="569"/>
        <end position="586"/>
    </location>
</feature>
<proteinExistence type="predicted"/>
<feature type="region of interest" description="Disordered" evidence="1">
    <location>
        <begin position="508"/>
        <end position="541"/>
    </location>
</feature>
<dbReference type="GO" id="GO:0000915">
    <property type="term" value="P:actomyosin contractile ring assembly"/>
    <property type="evidence" value="ECO:0007669"/>
    <property type="project" value="TreeGrafter"/>
</dbReference>
<evidence type="ECO:0000313" key="3">
    <source>
        <dbReference type="EMBL" id="VDD87843.1"/>
    </source>
</evidence>
<name>A0A0N4V051_ENTVE</name>
<dbReference type="Proteomes" id="UP000274131">
    <property type="component" value="Unassembled WGS sequence"/>
</dbReference>
<gene>
    <name evidence="3" type="ORF">EVEC_LOCUS2986</name>
</gene>
<sequence length="968" mass="108375">MDLKDAEKYLARARQREEEMQKENVFSDSLLQNDKTVEELKIGGVAAEEICTEEPRKTNASVYPVEQLRRLSRESENSSTTRASALFTPNANYYAPLSVIKSSKQPSGQLEPLKAVEKHVASETAKERDPATKSGVTSAKLENNVSSPLKFIDEVAPNEAEEHATILTHGETTDDEKPVNGPLESTTIVNSPSVSSEAGDSKIKRFFENQSTEHTSPCPPQPLNNSEPSPIPKILQTPVVTTDEDPVLFSGRNRRSDVVDEIAVAAKNATKALENIPSGSGRAREIALRLEEKTKQEGSSTPLSYPPSKTVKPSSLNKSTQPTTDVHIHYRLTASVPKHIPRVVAKIDTTSANVKSLRSRWEVSSSSGAPLHPDQNEDDLLEAARQMSRAVKQSNQWRTRPHSYYESEEPVGAHCNKNFPIEGASSGGEMELAIAAKEPDEAAKQKEEEKTKKRSSKSDDNEGSDDASSLEKKPKREEKDESKLSGQLVGEALGAFEFLDETPTRNSSFLSSILDSTPDLRTPKQPDVQKDSEEKKDDNDEIPLVHSVSFYRKKKKEMKSVGETTILGQFATSPPHSSENYSQKSSPLKHMSAGQRFAAEKQRLEKDMLVQDEQIAQAAKALRLCRKNLEFRGSRMEVDAQRALLIAKERRRALQNAYDDLIQGYARGKRTTDQPKPKGTLTVKDISLRLMRDFINGHINYHSDQTLYYFIVLIRHEETVHHTTMVTSDDGLQSGYVSFPNYIQLKSLSHDFTCVMEVYALRTKRELFSQPTTLKKPPRLPSFHQGSSPGGVAEVIDPSFQKIGTLALNIGNISKTKFRLLDVMSPLDGSVTMTLTCFPEETGTIGHKGFLSLYQEVQNIASWTRFWCVLNDGNLRFWKYPEDEASKKPVVIINLRDSASEEIRPLGPETCPYPHSMTIDIWVESVQRRGKHEKIRIMMAADTKEDMHRWLGVLNESLRNITLWYPKC</sequence>
<evidence type="ECO:0000313" key="4">
    <source>
        <dbReference type="Proteomes" id="UP000274131"/>
    </source>
</evidence>
<feature type="compositionally biased region" description="Basic and acidic residues" evidence="1">
    <location>
        <begin position="437"/>
        <end position="460"/>
    </location>
</feature>
<feature type="region of interest" description="Disordered" evidence="1">
    <location>
        <begin position="275"/>
        <end position="324"/>
    </location>
</feature>
<dbReference type="Gene3D" id="2.30.29.30">
    <property type="entry name" value="Pleckstrin-homology domain (PH domain)/Phosphotyrosine-binding domain (PTB)"/>
    <property type="match status" value="1"/>
</dbReference>
<dbReference type="InterPro" id="IPR051364">
    <property type="entry name" value="Cytokinesis/Rho-signaling"/>
</dbReference>
<dbReference type="EMBL" id="UXUI01007485">
    <property type="protein sequence ID" value="VDD87843.1"/>
    <property type="molecule type" value="Genomic_DNA"/>
</dbReference>
<dbReference type="AlphaFoldDB" id="A0A0N4V051"/>
<dbReference type="GO" id="GO:0005826">
    <property type="term" value="C:actomyosin contractile ring"/>
    <property type="evidence" value="ECO:0007669"/>
    <property type="project" value="TreeGrafter"/>
</dbReference>
<dbReference type="PANTHER" id="PTHR21538">
    <property type="entry name" value="ANILLIN/RHOTEKIN RTKN"/>
    <property type="match status" value="1"/>
</dbReference>
<dbReference type="InterPro" id="IPR012966">
    <property type="entry name" value="AHD"/>
</dbReference>
<feature type="compositionally biased region" description="Basic and acidic residues" evidence="1">
    <location>
        <begin position="521"/>
        <end position="538"/>
    </location>
</feature>
<evidence type="ECO:0000313" key="5">
    <source>
        <dbReference type="WBParaSite" id="EVEC_0000327801-mRNA-1"/>
    </source>
</evidence>
<feature type="region of interest" description="Disordered" evidence="1">
    <location>
        <begin position="104"/>
        <end position="140"/>
    </location>
</feature>
<protein>
    <submittedName>
        <fullName evidence="5">PH domain-containing protein</fullName>
    </submittedName>
</protein>
<dbReference type="GO" id="GO:0000281">
    <property type="term" value="P:mitotic cytokinesis"/>
    <property type="evidence" value="ECO:0007669"/>
    <property type="project" value="TreeGrafter"/>
</dbReference>
<dbReference type="SMART" id="SM00233">
    <property type="entry name" value="PH"/>
    <property type="match status" value="1"/>
</dbReference>
<reference evidence="3 4" key="2">
    <citation type="submission" date="2018-10" db="EMBL/GenBank/DDBJ databases">
        <authorList>
            <consortium name="Pathogen Informatics"/>
        </authorList>
    </citation>
    <scope>NUCLEOTIDE SEQUENCE [LARGE SCALE GENOMIC DNA]</scope>
</reference>
<dbReference type="InterPro" id="IPR001849">
    <property type="entry name" value="PH_domain"/>
</dbReference>
<dbReference type="WBParaSite" id="EVEC_0000327801-mRNA-1">
    <property type="protein sequence ID" value="EVEC_0000327801-mRNA-1"/>
    <property type="gene ID" value="EVEC_0000327801"/>
</dbReference>
<dbReference type="STRING" id="51028.A0A0N4V051"/>
<dbReference type="Pfam" id="PF00169">
    <property type="entry name" value="PH"/>
    <property type="match status" value="1"/>
</dbReference>
<feature type="region of interest" description="Disordered" evidence="1">
    <location>
        <begin position="360"/>
        <end position="487"/>
    </location>
</feature>
<dbReference type="SUPFAM" id="SSF50729">
    <property type="entry name" value="PH domain-like"/>
    <property type="match status" value="1"/>
</dbReference>
<dbReference type="PROSITE" id="PS50003">
    <property type="entry name" value="PH_DOMAIN"/>
    <property type="match status" value="1"/>
</dbReference>
<reference evidence="5" key="1">
    <citation type="submission" date="2017-02" db="UniProtKB">
        <authorList>
            <consortium name="WormBaseParasite"/>
        </authorList>
    </citation>
    <scope>IDENTIFICATION</scope>
</reference>
<keyword evidence="4" id="KW-1185">Reference proteome</keyword>
<feature type="compositionally biased region" description="Basic and acidic residues" evidence="1">
    <location>
        <begin position="469"/>
        <end position="483"/>
    </location>
</feature>
<feature type="compositionally biased region" description="Basic and acidic residues" evidence="1">
    <location>
        <begin position="282"/>
        <end position="296"/>
    </location>
</feature>
<accession>A0A0N4V051</accession>
<feature type="compositionally biased region" description="Basic and acidic residues" evidence="1">
    <location>
        <begin position="114"/>
        <end position="131"/>
    </location>
</feature>
<feature type="region of interest" description="Disordered" evidence="1">
    <location>
        <begin position="569"/>
        <end position="588"/>
    </location>
</feature>
<feature type="domain" description="PH" evidence="2">
    <location>
        <begin position="844"/>
        <end position="959"/>
    </location>
</feature>
<dbReference type="OrthoDB" id="5915976at2759"/>
<dbReference type="GO" id="GO:0031106">
    <property type="term" value="P:septin ring organization"/>
    <property type="evidence" value="ECO:0007669"/>
    <property type="project" value="TreeGrafter"/>
</dbReference>